<keyword evidence="1" id="KW-0645">Protease</keyword>
<dbReference type="GO" id="GO:0005886">
    <property type="term" value="C:plasma membrane"/>
    <property type="evidence" value="ECO:0007669"/>
    <property type="project" value="TreeGrafter"/>
</dbReference>
<evidence type="ECO:0000256" key="2">
    <source>
        <dbReference type="ARBA" id="ARBA00022679"/>
    </source>
</evidence>
<dbReference type="Gene3D" id="1.10.246.130">
    <property type="match status" value="2"/>
</dbReference>
<feature type="binding site" evidence="7">
    <location>
        <position position="151"/>
    </location>
    <ligand>
        <name>L-glutamate</name>
        <dbReference type="ChEBI" id="CHEBI:29985"/>
    </ligand>
</feature>
<dbReference type="InterPro" id="IPR029055">
    <property type="entry name" value="Ntn_hydrolases_N"/>
</dbReference>
<sequence length="1038" mass="113799">MESERGAEMEDDESRPLLEEHAKESAPISRRFFVMLIVAIVVIFALVLVATTFSALYFHLLNKDSRKLPLWPDPSISPLGKYEKAAVAADNEYCSEIGRDVLLKGGNAVDAAIATLFCIGVMDSHSSGIGGGHFMTIYNATTRKCYVVDARETAPGAAEEKMYVDRWNESQIGWRAIAVPGELHGMWTEYTHFGGAISWEQLVLPTINLMEEGYPTSHALAKALKEKESWIRQEPTMKVFINPETHKVYAAGEQIKTRGNFIQTLKLIANPSLANATDPIDLFYHGAIAQNFTKEFKENGAILTLEDFRNYASIIRGDNGVIQTQLKNGLRICGPPPPSGSAVAQAILNILDGYALNFSTFNDVVSFYHRYIEASKFAYAARSSLGDMAFIKNALAVAKNITTKEYAETIRALITERAHPDSYYGGSFEGPHEDHGTAHISVLDAEGNAVSVTSTINLHLGAAVMSESTGILWNDDMDDFSTPGHPNYFGFPPSPSNFIRPGKRPMSSMSPIVVFNNDTNETRLSVGGAGGSTIISGVAGVTLHALWLDQNVKRSIDMPRVHNQLQPNYTQYESRFPQEYVEALRKLGHTMVSTANLTVVTAIEKGNDGVIYANSDFRKGEESYPTSHALAKALKEKESWIRQEPTMKVFINPETHKVYAAGEQIKTRGNFIQTLKLIANPSLANATDPIDLFYHGAIAQNFTKEFKENGAILTLEDFRNYASIIRGDNGVIQTQLKNGLRICGPPPPSGSAVAQAILNILDGYALNFSTFNDVVSFYHRYIEASKFAYAARSSLGDMAFIKNALAVAKNITTKEYAETIRALITERAHPDSYYGGSFEGPHEDHGTAHISVLDAEGNAVSVTSTINLHLGAAVMSESTGILWNDDMDDFSTPGHPNYFGFPPSPSNFIRPGKRPMSSMSPIVVFNNDTNETRLSVGGAGGSTIISGVAGVTLHALWLDQNVKRSIDMPRVHNQLQPNYTQYESRFPQEYVEALRKLGHTMVSTANLTVVTAIEKGNDGVIYANSDFRKGEESAPAGY</sequence>
<dbReference type="GO" id="GO:0036374">
    <property type="term" value="F:glutathione hydrolase activity"/>
    <property type="evidence" value="ECO:0007669"/>
    <property type="project" value="InterPro"/>
</dbReference>
<proteinExistence type="predicted"/>
<comment type="caution">
    <text evidence="10">The sequence shown here is derived from an EMBL/GenBank/DDBJ whole genome shotgun (WGS) entry which is preliminary data.</text>
</comment>
<evidence type="ECO:0000256" key="8">
    <source>
        <dbReference type="SAM" id="MobiDB-lite"/>
    </source>
</evidence>
<evidence type="ECO:0000256" key="1">
    <source>
        <dbReference type="ARBA" id="ARBA00022670"/>
    </source>
</evidence>
<keyword evidence="9" id="KW-0812">Transmembrane</keyword>
<feature type="binding site" evidence="7">
    <location>
        <begin position="507"/>
        <end position="508"/>
    </location>
    <ligand>
        <name>L-glutamate</name>
        <dbReference type="ChEBI" id="CHEBI:29985"/>
    </ligand>
</feature>
<dbReference type="PRINTS" id="PR01210">
    <property type="entry name" value="GGTRANSPTASE"/>
</dbReference>
<keyword evidence="9" id="KW-1133">Transmembrane helix</keyword>
<feature type="binding site" evidence="7">
    <location>
        <position position="531"/>
    </location>
    <ligand>
        <name>L-glutamate</name>
        <dbReference type="ChEBI" id="CHEBI:29985"/>
    </ligand>
</feature>
<dbReference type="Gene3D" id="3.60.20.40">
    <property type="match status" value="2"/>
</dbReference>
<feature type="binding site" evidence="7">
    <location>
        <position position="479"/>
    </location>
    <ligand>
        <name>L-glutamate</name>
        <dbReference type="ChEBI" id="CHEBI:29985"/>
    </ligand>
</feature>
<keyword evidence="9" id="KW-0472">Membrane</keyword>
<feature type="region of interest" description="Disordered" evidence="8">
    <location>
        <begin position="1"/>
        <end position="20"/>
    </location>
</feature>
<reference evidence="10 11" key="1">
    <citation type="submission" date="2014-11" db="EMBL/GenBank/DDBJ databases">
        <title>Genetic blueprint of the zoonotic pathogen Toxocara canis.</title>
        <authorList>
            <person name="Zhu X.-Q."/>
            <person name="Korhonen P.K."/>
            <person name="Cai H."/>
            <person name="Young N.D."/>
            <person name="Nejsum P."/>
            <person name="von Samson-Himmelstjerna G."/>
            <person name="Boag P.R."/>
            <person name="Tan P."/>
            <person name="Li Q."/>
            <person name="Min J."/>
            <person name="Yang Y."/>
            <person name="Wang X."/>
            <person name="Fang X."/>
            <person name="Hall R.S."/>
            <person name="Hofmann A."/>
            <person name="Sternberg P.W."/>
            <person name="Jex A.R."/>
            <person name="Gasser R.B."/>
        </authorList>
    </citation>
    <scope>NUCLEOTIDE SEQUENCE [LARGE SCALE GENOMIC DNA]</scope>
    <source>
        <strain evidence="10">PN_DK_2014</strain>
    </source>
</reference>
<evidence type="ECO:0000256" key="3">
    <source>
        <dbReference type="ARBA" id="ARBA00022801"/>
    </source>
</evidence>
<keyword evidence="11" id="KW-1185">Reference proteome</keyword>
<dbReference type="FunFam" id="1.10.246.130:FF:000005">
    <property type="entry name" value="Gamma-glutamyltranspeptidase 1, putative"/>
    <property type="match status" value="2"/>
</dbReference>
<dbReference type="GO" id="GO:0006751">
    <property type="term" value="P:glutathione catabolic process"/>
    <property type="evidence" value="ECO:0007669"/>
    <property type="project" value="InterPro"/>
</dbReference>
<dbReference type="PANTHER" id="PTHR11686">
    <property type="entry name" value="GAMMA GLUTAMYL TRANSPEPTIDASE"/>
    <property type="match status" value="1"/>
</dbReference>
<dbReference type="STRING" id="6265.A0A0B2URB6"/>
<dbReference type="OMA" id="ADFSEFW"/>
<protein>
    <submittedName>
        <fullName evidence="10">Gamma-glutamyltranspeptidase 1</fullName>
    </submittedName>
</protein>
<feature type="transmembrane region" description="Helical" evidence="9">
    <location>
        <begin position="32"/>
        <end position="58"/>
    </location>
</feature>
<dbReference type="GO" id="GO:0006508">
    <property type="term" value="P:proteolysis"/>
    <property type="evidence" value="ECO:0007669"/>
    <property type="project" value="UniProtKB-KW"/>
</dbReference>
<dbReference type="Pfam" id="PF01019">
    <property type="entry name" value="G_glu_transpept"/>
    <property type="match status" value="2"/>
</dbReference>
<dbReference type="InterPro" id="IPR043138">
    <property type="entry name" value="GGT_lsub"/>
</dbReference>
<dbReference type="AlphaFoldDB" id="A0A0B2URB6"/>
<dbReference type="GO" id="GO:0016746">
    <property type="term" value="F:acyltransferase activity"/>
    <property type="evidence" value="ECO:0007669"/>
    <property type="project" value="UniProtKB-KW"/>
</dbReference>
<evidence type="ECO:0000256" key="5">
    <source>
        <dbReference type="ARBA" id="ARBA00023315"/>
    </source>
</evidence>
<evidence type="ECO:0000256" key="9">
    <source>
        <dbReference type="SAM" id="Phobius"/>
    </source>
</evidence>
<keyword evidence="2" id="KW-0808">Transferase</keyword>
<accession>A0A0B2URB6</accession>
<keyword evidence="3" id="KW-0378">Hydrolase</keyword>
<organism evidence="10 11">
    <name type="scientific">Toxocara canis</name>
    <name type="common">Canine roundworm</name>
    <dbReference type="NCBI Taxonomy" id="6265"/>
    <lineage>
        <taxon>Eukaryota</taxon>
        <taxon>Metazoa</taxon>
        <taxon>Ecdysozoa</taxon>
        <taxon>Nematoda</taxon>
        <taxon>Chromadorea</taxon>
        <taxon>Rhabditida</taxon>
        <taxon>Spirurina</taxon>
        <taxon>Ascaridomorpha</taxon>
        <taxon>Ascaridoidea</taxon>
        <taxon>Toxocaridae</taxon>
        <taxon>Toxocara</taxon>
    </lineage>
</organism>
<dbReference type="SUPFAM" id="SSF56235">
    <property type="entry name" value="N-terminal nucleophile aminohydrolases (Ntn hydrolases)"/>
    <property type="match status" value="2"/>
</dbReference>
<feature type="binding site" evidence="7">
    <location>
        <begin position="455"/>
        <end position="457"/>
    </location>
    <ligand>
        <name>L-glutamate</name>
        <dbReference type="ChEBI" id="CHEBI:29985"/>
    </ligand>
</feature>
<keyword evidence="5" id="KW-0012">Acyltransferase</keyword>
<dbReference type="EMBL" id="JPKZ01004123">
    <property type="protein sequence ID" value="KHN71938.1"/>
    <property type="molecule type" value="Genomic_DNA"/>
</dbReference>
<feature type="active site" description="Nucleophile" evidence="6">
    <location>
        <position position="437"/>
    </location>
</feature>
<dbReference type="PANTHER" id="PTHR11686:SF69">
    <property type="entry name" value="GAMMA-GLUTAMYLTRANSPEPTIDASE 1"/>
    <property type="match status" value="1"/>
</dbReference>
<dbReference type="Proteomes" id="UP000031036">
    <property type="component" value="Unassembled WGS sequence"/>
</dbReference>
<evidence type="ECO:0000313" key="11">
    <source>
        <dbReference type="Proteomes" id="UP000031036"/>
    </source>
</evidence>
<dbReference type="OrthoDB" id="1081007at2759"/>
<dbReference type="FunFam" id="3.60.20.40:FF:000006">
    <property type="entry name" value="Protein CBG05566"/>
    <property type="match status" value="2"/>
</dbReference>
<dbReference type="InterPro" id="IPR043137">
    <property type="entry name" value="GGT_ssub_C"/>
</dbReference>
<evidence type="ECO:0000256" key="4">
    <source>
        <dbReference type="ARBA" id="ARBA00023180"/>
    </source>
</evidence>
<name>A0A0B2URB6_TOXCA</name>
<evidence type="ECO:0000256" key="6">
    <source>
        <dbReference type="PIRSR" id="PIRSR600101-1"/>
    </source>
</evidence>
<dbReference type="InterPro" id="IPR000101">
    <property type="entry name" value="GGT_peptidase"/>
</dbReference>
<evidence type="ECO:0000256" key="7">
    <source>
        <dbReference type="PIRSR" id="PIRSR600101-2"/>
    </source>
</evidence>
<gene>
    <name evidence="10" type="primary">Ggt1</name>
    <name evidence="10" type="ORF">Tcan_08816</name>
</gene>
<evidence type="ECO:0000313" key="10">
    <source>
        <dbReference type="EMBL" id="KHN71938.1"/>
    </source>
</evidence>
<keyword evidence="4" id="KW-0325">Glycoprotein</keyword>